<gene>
    <name evidence="1" type="ORF">BaRGS_00001471</name>
</gene>
<proteinExistence type="predicted"/>
<dbReference type="EMBL" id="JACVVK020000004">
    <property type="protein sequence ID" value="KAK7507536.1"/>
    <property type="molecule type" value="Genomic_DNA"/>
</dbReference>
<accession>A0ABD0M796</accession>
<comment type="caution">
    <text evidence="1">The sequence shown here is derived from an EMBL/GenBank/DDBJ whole genome shotgun (WGS) entry which is preliminary data.</text>
</comment>
<name>A0ABD0M796_9CAEN</name>
<evidence type="ECO:0000313" key="1">
    <source>
        <dbReference type="EMBL" id="KAK7507536.1"/>
    </source>
</evidence>
<sequence>MISWPLVNALKVGFGIRRNSKPVSRSDGRATQVPIMSISKLFTLQIAPTQFKSLLSRRKFEIFQVITMRGAPGHGVDRLYSHPNDFTKEVKRTLP</sequence>
<reference evidence="1 2" key="1">
    <citation type="journal article" date="2023" name="Sci. Data">
        <title>Genome assembly of the Korean intertidal mud-creeper Batillaria attramentaria.</title>
        <authorList>
            <person name="Patra A.K."/>
            <person name="Ho P.T."/>
            <person name="Jun S."/>
            <person name="Lee S.J."/>
            <person name="Kim Y."/>
            <person name="Won Y.J."/>
        </authorList>
    </citation>
    <scope>NUCLEOTIDE SEQUENCE [LARGE SCALE GENOMIC DNA]</scope>
    <source>
        <strain evidence="1">Wonlab-2016</strain>
    </source>
</reference>
<dbReference type="Proteomes" id="UP001519460">
    <property type="component" value="Unassembled WGS sequence"/>
</dbReference>
<protein>
    <submittedName>
        <fullName evidence="1">Uncharacterized protein</fullName>
    </submittedName>
</protein>
<keyword evidence="2" id="KW-1185">Reference proteome</keyword>
<organism evidence="1 2">
    <name type="scientific">Batillaria attramentaria</name>
    <dbReference type="NCBI Taxonomy" id="370345"/>
    <lineage>
        <taxon>Eukaryota</taxon>
        <taxon>Metazoa</taxon>
        <taxon>Spiralia</taxon>
        <taxon>Lophotrochozoa</taxon>
        <taxon>Mollusca</taxon>
        <taxon>Gastropoda</taxon>
        <taxon>Caenogastropoda</taxon>
        <taxon>Sorbeoconcha</taxon>
        <taxon>Cerithioidea</taxon>
        <taxon>Batillariidae</taxon>
        <taxon>Batillaria</taxon>
    </lineage>
</organism>
<evidence type="ECO:0000313" key="2">
    <source>
        <dbReference type="Proteomes" id="UP001519460"/>
    </source>
</evidence>
<dbReference type="AlphaFoldDB" id="A0ABD0M796"/>